<gene>
    <name evidence="4" type="primary">repB</name>
    <name evidence="4" type="ORF">HPT29_027725</name>
</gene>
<dbReference type="RefSeq" id="WP_259061125.1">
    <property type="nucleotide sequence ID" value="NZ_CP102847.1"/>
</dbReference>
<name>A0ABY5S004_9HYPH</name>
<organism evidence="4 5">
    <name type="scientific">Microvirga terrae</name>
    <dbReference type="NCBI Taxonomy" id="2740529"/>
    <lineage>
        <taxon>Bacteria</taxon>
        <taxon>Pseudomonadati</taxon>
        <taxon>Pseudomonadota</taxon>
        <taxon>Alphaproteobacteria</taxon>
        <taxon>Hyphomicrobiales</taxon>
        <taxon>Methylobacteriaceae</taxon>
        <taxon>Microvirga</taxon>
    </lineage>
</organism>
<dbReference type="SMART" id="SM00470">
    <property type="entry name" value="ParB"/>
    <property type="match status" value="1"/>
</dbReference>
<evidence type="ECO:0000313" key="5">
    <source>
        <dbReference type="Proteomes" id="UP001017257"/>
    </source>
</evidence>
<comment type="similarity">
    <text evidence="1">Belongs to the ParB family.</text>
</comment>
<dbReference type="InterPro" id="IPR037972">
    <property type="entry name" value="RepB_N"/>
</dbReference>
<dbReference type="Gene3D" id="3.90.1530.30">
    <property type="match status" value="1"/>
</dbReference>
<dbReference type="NCBIfam" id="TIGR00180">
    <property type="entry name" value="parB_part"/>
    <property type="match status" value="1"/>
</dbReference>
<evidence type="ECO:0000256" key="1">
    <source>
        <dbReference type="ARBA" id="ARBA00006295"/>
    </source>
</evidence>
<feature type="region of interest" description="Disordered" evidence="2">
    <location>
        <begin position="1"/>
        <end position="42"/>
    </location>
</feature>
<dbReference type="NCBIfam" id="TIGR03454">
    <property type="entry name" value="partition_RepB"/>
    <property type="match status" value="1"/>
</dbReference>
<dbReference type="Pfam" id="PF02195">
    <property type="entry name" value="ParB_N"/>
    <property type="match status" value="1"/>
</dbReference>
<proteinExistence type="inferred from homology"/>
<reference evidence="4" key="1">
    <citation type="submission" date="2022-08" db="EMBL/GenBank/DDBJ databases">
        <title>Microvirga terrae sp. nov., isolated from soil.</title>
        <authorList>
            <person name="Kim K.H."/>
            <person name="Seo Y.L."/>
            <person name="Kim J.M."/>
            <person name="Lee J.K."/>
            <person name="Han D.M."/>
            <person name="Jeon C.O."/>
        </authorList>
    </citation>
    <scope>NUCLEOTIDE SEQUENCE</scope>
    <source>
        <strain evidence="4">R24</strain>
        <plasmid evidence="4">pR24_2</plasmid>
    </source>
</reference>
<accession>A0ABY5S004</accession>
<evidence type="ECO:0000256" key="2">
    <source>
        <dbReference type="SAM" id="MobiDB-lite"/>
    </source>
</evidence>
<dbReference type="Proteomes" id="UP001017257">
    <property type="component" value="Plasmid pR24_2"/>
</dbReference>
<dbReference type="Gene3D" id="1.10.10.2830">
    <property type="match status" value="1"/>
</dbReference>
<dbReference type="PANTHER" id="PTHR33375">
    <property type="entry name" value="CHROMOSOME-PARTITIONING PROTEIN PARB-RELATED"/>
    <property type="match status" value="1"/>
</dbReference>
<dbReference type="InterPro" id="IPR050336">
    <property type="entry name" value="Chromosome_partition/occlusion"/>
</dbReference>
<dbReference type="EMBL" id="CP102847">
    <property type="protein sequence ID" value="UVF22811.1"/>
    <property type="molecule type" value="Genomic_DNA"/>
</dbReference>
<dbReference type="SUPFAM" id="SSF109709">
    <property type="entry name" value="KorB DNA-binding domain-like"/>
    <property type="match status" value="1"/>
</dbReference>
<geneLocation type="plasmid" evidence="4 5">
    <name>pR24_2</name>
</geneLocation>
<dbReference type="InterPro" id="IPR011111">
    <property type="entry name" value="Plasmid_RepB"/>
</dbReference>
<dbReference type="PANTHER" id="PTHR33375:SF1">
    <property type="entry name" value="CHROMOSOME-PARTITIONING PROTEIN PARB-RELATED"/>
    <property type="match status" value="1"/>
</dbReference>
<keyword evidence="4" id="KW-0614">Plasmid</keyword>
<evidence type="ECO:0000313" key="4">
    <source>
        <dbReference type="EMBL" id="UVF22811.1"/>
    </source>
</evidence>
<dbReference type="InterPro" id="IPR017819">
    <property type="entry name" value="Plasmid_partition_RepB"/>
</dbReference>
<evidence type="ECO:0000259" key="3">
    <source>
        <dbReference type="SMART" id="SM00470"/>
    </source>
</evidence>
<dbReference type="SUPFAM" id="SSF110849">
    <property type="entry name" value="ParB/Sulfiredoxin"/>
    <property type="match status" value="1"/>
</dbReference>
<dbReference type="CDD" id="cd16405">
    <property type="entry name" value="RepB_like_N"/>
    <property type="match status" value="1"/>
</dbReference>
<dbReference type="InterPro" id="IPR003115">
    <property type="entry name" value="ParB_N"/>
</dbReference>
<keyword evidence="5" id="KW-1185">Reference proteome</keyword>
<dbReference type="InterPro" id="IPR036086">
    <property type="entry name" value="ParB/Sulfiredoxin_sf"/>
</dbReference>
<feature type="domain" description="ParB-like N-terminal" evidence="3">
    <location>
        <begin position="69"/>
        <end position="161"/>
    </location>
</feature>
<sequence>MSNKRMDAIRSILTSSPAPTENMLSADNKPAPSPRVSSGSVRAMKETFSNAERENDDLRAKLAAAVVVQEIDPSLIDPSPIADRFREDGDAGFENLKASISQRGQEVPVLLRRHPSIDGRYQSAYGHRRIRAARELGIPVRAVVRTLSDEDLVVAQGLENSARQDLSFIERAVFAARLEEAGHERIVVQDALSVDRAEVSKLVSVAKALPADIIEAIGRAPKIGRPRWQTLADALGTPAALKAVRAAIKADSFSEKDTDARFVAVLSAATEQPKKATDGARVITASGRKVAKVAQSGRGLKIDIDKGFDADFASFLVDQLPILAEAYAKAREEGTS</sequence>
<feature type="compositionally biased region" description="Polar residues" evidence="2">
    <location>
        <begin position="12"/>
        <end position="25"/>
    </location>
</feature>
<protein>
    <submittedName>
        <fullName evidence="4">Plasmid partitioning protein RepB</fullName>
    </submittedName>
</protein>
<dbReference type="Pfam" id="PF07506">
    <property type="entry name" value="RepB"/>
    <property type="match status" value="1"/>
</dbReference>
<dbReference type="InterPro" id="IPR004437">
    <property type="entry name" value="ParB/RepB/Spo0J"/>
</dbReference>